<dbReference type="AlphaFoldDB" id="A0A7W3LP00"/>
<reference evidence="1 2" key="1">
    <citation type="submission" date="2020-08" db="EMBL/GenBank/DDBJ databases">
        <title>Genomic Encyclopedia of Type Strains, Phase IV (KMG-IV): sequencing the most valuable type-strain genomes for metagenomic binning, comparative biology and taxonomic classification.</title>
        <authorList>
            <person name="Goeker M."/>
        </authorList>
    </citation>
    <scope>NUCLEOTIDE SEQUENCE [LARGE SCALE GENOMIC DNA]</scope>
    <source>
        <strain evidence="1 2">DSM 44197</strain>
    </source>
</reference>
<accession>A0A7W3LP00</accession>
<name>A0A7W3LP00_ACTNM</name>
<dbReference type="Proteomes" id="UP000572680">
    <property type="component" value="Unassembled WGS sequence"/>
</dbReference>
<proteinExistence type="predicted"/>
<dbReference type="EMBL" id="JACJIA010000004">
    <property type="protein sequence ID" value="MBA8951648.1"/>
    <property type="molecule type" value="Genomic_DNA"/>
</dbReference>
<organism evidence="1 2">
    <name type="scientific">Actinomadura namibiensis</name>
    <dbReference type="NCBI Taxonomy" id="182080"/>
    <lineage>
        <taxon>Bacteria</taxon>
        <taxon>Bacillati</taxon>
        <taxon>Actinomycetota</taxon>
        <taxon>Actinomycetes</taxon>
        <taxon>Streptosporangiales</taxon>
        <taxon>Thermomonosporaceae</taxon>
        <taxon>Actinomadura</taxon>
    </lineage>
</organism>
<protein>
    <submittedName>
        <fullName evidence="1">Uncharacterized protein</fullName>
    </submittedName>
</protein>
<evidence type="ECO:0000313" key="2">
    <source>
        <dbReference type="Proteomes" id="UP000572680"/>
    </source>
</evidence>
<gene>
    <name evidence="1" type="ORF">HNR61_003288</name>
</gene>
<keyword evidence="2" id="KW-1185">Reference proteome</keyword>
<comment type="caution">
    <text evidence="1">The sequence shown here is derived from an EMBL/GenBank/DDBJ whole genome shotgun (WGS) entry which is preliminary data.</text>
</comment>
<sequence length="43" mass="4218">MGVGVRVGKDPHGCQVARAFNAAEIAVNTLTPAPTTHASASGG</sequence>
<evidence type="ECO:0000313" key="1">
    <source>
        <dbReference type="EMBL" id="MBA8951648.1"/>
    </source>
</evidence>